<comment type="caution">
    <text evidence="1">The sequence shown here is derived from an EMBL/GenBank/DDBJ whole genome shotgun (WGS) entry which is preliminary data.</text>
</comment>
<organism evidence="1 2">
    <name type="scientific">Pistacia integerrima</name>
    <dbReference type="NCBI Taxonomy" id="434235"/>
    <lineage>
        <taxon>Eukaryota</taxon>
        <taxon>Viridiplantae</taxon>
        <taxon>Streptophyta</taxon>
        <taxon>Embryophyta</taxon>
        <taxon>Tracheophyta</taxon>
        <taxon>Spermatophyta</taxon>
        <taxon>Magnoliopsida</taxon>
        <taxon>eudicotyledons</taxon>
        <taxon>Gunneridae</taxon>
        <taxon>Pentapetalae</taxon>
        <taxon>rosids</taxon>
        <taxon>malvids</taxon>
        <taxon>Sapindales</taxon>
        <taxon>Anacardiaceae</taxon>
        <taxon>Pistacia</taxon>
    </lineage>
</organism>
<dbReference type="Proteomes" id="UP001163603">
    <property type="component" value="Chromosome 9"/>
</dbReference>
<reference evidence="2" key="1">
    <citation type="journal article" date="2023" name="G3 (Bethesda)">
        <title>Genome assembly and association tests identify interacting loci associated with vigor, precocity, and sex in interspecific pistachio rootstocks.</title>
        <authorList>
            <person name="Palmer W."/>
            <person name="Jacygrad E."/>
            <person name="Sagayaradj S."/>
            <person name="Cavanaugh K."/>
            <person name="Han R."/>
            <person name="Bertier L."/>
            <person name="Beede B."/>
            <person name="Kafkas S."/>
            <person name="Golino D."/>
            <person name="Preece J."/>
            <person name="Michelmore R."/>
        </authorList>
    </citation>
    <scope>NUCLEOTIDE SEQUENCE [LARGE SCALE GENOMIC DNA]</scope>
</reference>
<name>A0ACC0Y4P2_9ROSI</name>
<gene>
    <name evidence="1" type="ORF">Pint_35684</name>
</gene>
<proteinExistence type="predicted"/>
<sequence>MDMKEERIRGLTKLKMVITKLQRRRFFSASRAVADLNALEDGEEESAANLPNDVKKGHVAVVLVKGEEPKRFIVELGILRNPEFLSLLELAEEEYGFHQKGVLEIPCLPEELEDILHHKKHRKVSTE</sequence>
<dbReference type="EMBL" id="CM047744">
    <property type="protein sequence ID" value="KAJ0028439.1"/>
    <property type="molecule type" value="Genomic_DNA"/>
</dbReference>
<evidence type="ECO:0000313" key="2">
    <source>
        <dbReference type="Proteomes" id="UP001163603"/>
    </source>
</evidence>
<protein>
    <submittedName>
        <fullName evidence="1">Uncharacterized protein</fullName>
    </submittedName>
</protein>
<keyword evidence="2" id="KW-1185">Reference proteome</keyword>
<accession>A0ACC0Y4P2</accession>
<evidence type="ECO:0000313" key="1">
    <source>
        <dbReference type="EMBL" id="KAJ0028439.1"/>
    </source>
</evidence>